<evidence type="ECO:0000256" key="3">
    <source>
        <dbReference type="ARBA" id="ARBA00022748"/>
    </source>
</evidence>
<comment type="function">
    <text evidence="6">Required during biogenesis of c-type cytochromes (cytochrome c6 and cytochrome f) at the step of heme attachment.</text>
</comment>
<comment type="similarity">
    <text evidence="6">Belongs to the Ccs1/CcsB family.</text>
</comment>
<dbReference type="Pfam" id="PF05140">
    <property type="entry name" value="ResB"/>
    <property type="match status" value="2"/>
</dbReference>
<evidence type="ECO:0000256" key="5">
    <source>
        <dbReference type="ARBA" id="ARBA00023136"/>
    </source>
</evidence>
<sequence length="445" mass="51938">MYQFNFKNSIWKFIKKISNLNFALSVLFIVIIFCIIGSVLEQEQELIYYLNNYSQYSSLILFFGLDHVFRTPCFIISLAFLLTSLISCSFTNQLPSLKNSRRWKFIYQQNSISPSMYMFTTGHNVGYSYINTAYSLLRMDFFIFCRKSSVYAYKGLFGRVAPIFVHLSIIIILLGSVYGSSCSYVLQEKVPIGEVFHFKNIVYSGFCSSIKKDLFGRIDDFYINYYENGSVKQFFSSISVYMSNDKLDYNGLMYVNHPLHFYNITVYQTNWEINSLRFRLGDSYLLQRKVFKKLNNNQVLWVSNLSISENSDIFFVLDSLNDSISIFNQFGSLVQKINVGQKFYLNSTPCIIESVIPSTGLQLKFDPGLFLVYIGFFIMIISTFISYISYSQVWVYPNMDSLEFFGSTNRAKFFFEQDIKLINKIYLYYLTSISFLSTKLTILLR</sequence>
<evidence type="ECO:0000256" key="4">
    <source>
        <dbReference type="ARBA" id="ARBA00022989"/>
    </source>
</evidence>
<name>A0A1Z1M8W0_9FLOR</name>
<dbReference type="GO" id="GO:0009535">
    <property type="term" value="C:chloroplast thylakoid membrane"/>
    <property type="evidence" value="ECO:0007669"/>
    <property type="project" value="UniProtKB-SubCell"/>
</dbReference>
<protein>
    <recommendedName>
        <fullName evidence="6">Cytochrome c biogenesis protein Ccs1</fullName>
    </recommendedName>
</protein>
<dbReference type="InterPro" id="IPR007816">
    <property type="entry name" value="ResB-like_domain"/>
</dbReference>
<comment type="subcellular location">
    <subcellularLocation>
        <location evidence="1">Membrane</location>
        <topology evidence="1">Multi-pass membrane protein</topology>
    </subcellularLocation>
    <subcellularLocation>
        <location evidence="6">Plastid</location>
        <location evidence="6">Chloroplast thylakoid membrane</location>
        <topology evidence="6">Multi-pass membrane protein</topology>
    </subcellularLocation>
</comment>
<proteinExistence type="inferred from homology"/>
<evidence type="ECO:0000256" key="6">
    <source>
        <dbReference type="HAMAP-Rule" id="MF_01392"/>
    </source>
</evidence>
<feature type="domain" description="ResB-like" evidence="8">
    <location>
        <begin position="353"/>
        <end position="419"/>
    </location>
</feature>
<keyword evidence="2 6" id="KW-0812">Transmembrane</keyword>
<evidence type="ECO:0000313" key="9">
    <source>
        <dbReference type="EMBL" id="ARW62416.1"/>
    </source>
</evidence>
<organism evidence="9">
    <name type="scientific">Polysiphonia sertularioides</name>
    <dbReference type="NCBI Taxonomy" id="945028"/>
    <lineage>
        <taxon>Eukaryota</taxon>
        <taxon>Rhodophyta</taxon>
        <taxon>Florideophyceae</taxon>
        <taxon>Rhodymeniophycidae</taxon>
        <taxon>Ceramiales</taxon>
        <taxon>Rhodomelaceae</taxon>
        <taxon>Polysiphonioideae</taxon>
        <taxon>Polysiphonia</taxon>
    </lineage>
</organism>
<keyword evidence="3 6" id="KW-0201">Cytochrome c-type biogenesis</keyword>
<feature type="transmembrane region" description="Helical" evidence="7">
    <location>
        <begin position="425"/>
        <end position="444"/>
    </location>
</feature>
<keyword evidence="6" id="KW-0793">Thylakoid</keyword>
<evidence type="ECO:0000256" key="7">
    <source>
        <dbReference type="SAM" id="Phobius"/>
    </source>
</evidence>
<dbReference type="RefSeq" id="YP_009393854.1">
    <property type="nucleotide sequence ID" value="NC_035270.1"/>
</dbReference>
<dbReference type="PANTHER" id="PTHR31566:SF0">
    <property type="entry name" value="CYTOCHROME C BIOGENESIS PROTEIN CCS1, CHLOROPLASTIC"/>
    <property type="match status" value="1"/>
</dbReference>
<dbReference type="HAMAP" id="MF_01392">
    <property type="entry name" value="CytC_Ccs1"/>
    <property type="match status" value="1"/>
</dbReference>
<dbReference type="InterPro" id="IPR023494">
    <property type="entry name" value="Cyt_c_bgen_Ccs1/CcsB/ResB"/>
</dbReference>
<keyword evidence="5 6" id="KW-0472">Membrane</keyword>
<dbReference type="EMBL" id="MF101423">
    <property type="protein sequence ID" value="ARW62416.1"/>
    <property type="molecule type" value="Genomic_DNA"/>
</dbReference>
<geneLocation type="chloroplast" evidence="9"/>
<accession>A0A1Z1M8W0</accession>
<comment type="subunit">
    <text evidence="6">May interact with CcsA.</text>
</comment>
<keyword evidence="9" id="KW-0934">Plastid</keyword>
<gene>
    <name evidence="6 9" type="primary">ccs1</name>
</gene>
<evidence type="ECO:0000259" key="8">
    <source>
        <dbReference type="Pfam" id="PF05140"/>
    </source>
</evidence>
<feature type="transmembrane region" description="Helical" evidence="7">
    <location>
        <begin position="72"/>
        <end position="94"/>
    </location>
</feature>
<dbReference type="GO" id="GO:0017004">
    <property type="term" value="P:cytochrome complex assembly"/>
    <property type="evidence" value="ECO:0007669"/>
    <property type="project" value="UniProtKB-UniRule"/>
</dbReference>
<dbReference type="GeneID" id="33355619"/>
<dbReference type="PANTHER" id="PTHR31566">
    <property type="entry name" value="CYTOCHROME C BIOGENESIS PROTEIN CCS1, CHLOROPLASTIC"/>
    <property type="match status" value="1"/>
</dbReference>
<feature type="transmembrane region" description="Helical" evidence="7">
    <location>
        <begin position="20"/>
        <end position="40"/>
    </location>
</feature>
<dbReference type="AlphaFoldDB" id="A0A1Z1M8W0"/>
<feature type="domain" description="ResB-like" evidence="8">
    <location>
        <begin position="21"/>
        <end position="276"/>
    </location>
</feature>
<feature type="transmembrane region" description="Helical" evidence="7">
    <location>
        <begin position="370"/>
        <end position="390"/>
    </location>
</feature>
<evidence type="ECO:0000256" key="1">
    <source>
        <dbReference type="ARBA" id="ARBA00004141"/>
    </source>
</evidence>
<reference evidence="9" key="1">
    <citation type="journal article" date="2017" name="J. Phycol.">
        <title>Analysis of chloroplast genomes and a supermatrix inform reclassification of the Rhodomelaceae (Rhodophyta).</title>
        <authorList>
            <person name="Diaz-Tapia P."/>
            <person name="Maggs C.A."/>
            <person name="West J.A."/>
            <person name="Verbruggen H."/>
        </authorList>
    </citation>
    <scope>NUCLEOTIDE SEQUENCE</scope>
    <source>
        <strain evidence="9">PD0863</strain>
    </source>
</reference>
<feature type="transmembrane region" description="Helical" evidence="7">
    <location>
        <begin position="163"/>
        <end position="186"/>
    </location>
</feature>
<keyword evidence="4 6" id="KW-1133">Transmembrane helix</keyword>
<evidence type="ECO:0000256" key="2">
    <source>
        <dbReference type="ARBA" id="ARBA00022692"/>
    </source>
</evidence>
<keyword evidence="9" id="KW-0150">Chloroplast</keyword>